<dbReference type="Pfam" id="PF03009">
    <property type="entry name" value="GDPD"/>
    <property type="match status" value="1"/>
</dbReference>
<dbReference type="SUPFAM" id="SSF51695">
    <property type="entry name" value="PLC-like phosphodiesterases"/>
    <property type="match status" value="1"/>
</dbReference>
<dbReference type="KEGG" id="rhl:LPU83_2370"/>
<keyword evidence="3" id="KW-1185">Reference proteome</keyword>
<dbReference type="CDD" id="cd08556">
    <property type="entry name" value="GDPD"/>
    <property type="match status" value="1"/>
</dbReference>
<dbReference type="InterPro" id="IPR017946">
    <property type="entry name" value="PLC-like_Pdiesterase_TIM-brl"/>
</dbReference>
<dbReference type="InterPro" id="IPR030395">
    <property type="entry name" value="GP_PDE_dom"/>
</dbReference>
<accession>W6R9X0</accession>
<dbReference type="PANTHER" id="PTHR46211">
    <property type="entry name" value="GLYCEROPHOSPHORYL DIESTER PHOSPHODIESTERASE"/>
    <property type="match status" value="1"/>
</dbReference>
<keyword evidence="2" id="KW-0378">Hydrolase</keyword>
<dbReference type="PATRIC" id="fig|348824.6.peg.2557"/>
<dbReference type="GO" id="GO:0008889">
    <property type="term" value="F:glycerophosphodiester phosphodiesterase activity"/>
    <property type="evidence" value="ECO:0007669"/>
    <property type="project" value="UniProtKB-EC"/>
</dbReference>
<sequence>MRRDFSIFFERYHWPTDKGQIPFCIGHRGASGHVRENTLAAFRLAAELGAEMWELDTQITKDGVVVVSHDDHLERVFGVNRLISEITAAELAALDVEVPTFEAVAALARETGTGLYIELKAPGSGLRCWHHLREHDQRFACIGSFDTAQVRELREAGCEYPLSVLVRLGDDPHAKGDEARADILHLCWERANDQPQDLVTPALTDRAFAEGREIVLWHEERRLVLDDIMKLPVLGICTDLPDLMRTVESSERSSVKQG</sequence>
<gene>
    <name evidence="2" type="primary">glpQ</name>
    <name evidence="2" type="ORF">LPU83_2370</name>
</gene>
<dbReference type="EC" id="3.1.4.46" evidence="2"/>
<organism evidence="2 3">
    <name type="scientific">Rhizobium favelukesii</name>
    <dbReference type="NCBI Taxonomy" id="348824"/>
    <lineage>
        <taxon>Bacteria</taxon>
        <taxon>Pseudomonadati</taxon>
        <taxon>Pseudomonadota</taxon>
        <taxon>Alphaproteobacteria</taxon>
        <taxon>Hyphomicrobiales</taxon>
        <taxon>Rhizobiaceae</taxon>
        <taxon>Rhizobium/Agrobacterium group</taxon>
        <taxon>Rhizobium</taxon>
    </lineage>
</organism>
<protein>
    <submittedName>
        <fullName evidence="2">Glycerophosphoryl diester phosphodiesterase</fullName>
        <ecNumber evidence="2">3.1.4.46</ecNumber>
    </submittedName>
</protein>
<evidence type="ECO:0000313" key="3">
    <source>
        <dbReference type="Proteomes" id="UP000019443"/>
    </source>
</evidence>
<dbReference type="PANTHER" id="PTHR46211:SF14">
    <property type="entry name" value="GLYCEROPHOSPHODIESTER PHOSPHODIESTERASE"/>
    <property type="match status" value="1"/>
</dbReference>
<dbReference type="Proteomes" id="UP000019443">
    <property type="component" value="Chromosome"/>
</dbReference>
<dbReference type="RefSeq" id="WP_024314781.1">
    <property type="nucleotide sequence ID" value="NZ_ATTO01000015.1"/>
</dbReference>
<proteinExistence type="predicted"/>
<name>W6R9X0_9HYPH</name>
<reference evidence="2" key="1">
    <citation type="submission" date="2013-11" db="EMBL/GenBank/DDBJ databases">
        <title>Draft genome sequence of the broad-host-range Rhizobium sp. LPU83 strain, a member of the low-genetic diversity Oregon-like Rhizobium sp. group.</title>
        <authorList>
            <person name="Wibberg D."/>
            <person name="Puehler A."/>
            <person name="Schlueter A."/>
        </authorList>
    </citation>
    <scope>NUCLEOTIDE SEQUENCE [LARGE SCALE GENOMIC DNA]</scope>
    <source>
        <strain evidence="2">LPU83</strain>
    </source>
</reference>
<evidence type="ECO:0000313" key="2">
    <source>
        <dbReference type="EMBL" id="CDM58027.1"/>
    </source>
</evidence>
<feature type="domain" description="GP-PDE" evidence="1">
    <location>
        <begin position="22"/>
        <end position="248"/>
    </location>
</feature>
<dbReference type="PROSITE" id="PS51704">
    <property type="entry name" value="GP_PDE"/>
    <property type="match status" value="1"/>
</dbReference>
<dbReference type="HOGENOM" id="CLU_030006_3_5_5"/>
<dbReference type="AlphaFoldDB" id="W6R9X0"/>
<evidence type="ECO:0000259" key="1">
    <source>
        <dbReference type="PROSITE" id="PS51704"/>
    </source>
</evidence>
<dbReference type="EMBL" id="HG916852">
    <property type="protein sequence ID" value="CDM58027.1"/>
    <property type="molecule type" value="Genomic_DNA"/>
</dbReference>
<dbReference type="eggNOG" id="COG0584">
    <property type="taxonomic scope" value="Bacteria"/>
</dbReference>
<dbReference type="Gene3D" id="3.20.20.190">
    <property type="entry name" value="Phosphatidylinositol (PI) phosphodiesterase"/>
    <property type="match status" value="1"/>
</dbReference>
<dbReference type="GO" id="GO:0006629">
    <property type="term" value="P:lipid metabolic process"/>
    <property type="evidence" value="ECO:0007669"/>
    <property type="project" value="InterPro"/>
</dbReference>